<feature type="non-terminal residue" evidence="1">
    <location>
        <position position="141"/>
    </location>
</feature>
<comment type="caution">
    <text evidence="1">The sequence shown here is derived from an EMBL/GenBank/DDBJ whole genome shotgun (WGS) entry which is preliminary data.</text>
</comment>
<proteinExistence type="predicted"/>
<reference evidence="1" key="1">
    <citation type="submission" date="2021-02" db="EMBL/GenBank/DDBJ databases">
        <title>Comparative genomics reveals that relaxation of natural selection precedes convergent phenotypic evolution of cavefish.</title>
        <authorList>
            <person name="Peng Z."/>
        </authorList>
    </citation>
    <scope>NUCLEOTIDE SEQUENCE</scope>
    <source>
        <tissue evidence="1">Muscle</tissue>
    </source>
</reference>
<name>A0A9W8CBJ0_TRIRA</name>
<dbReference type="EMBL" id="JAFHDT010000002">
    <property type="protein sequence ID" value="KAI7813493.1"/>
    <property type="molecule type" value="Genomic_DNA"/>
</dbReference>
<gene>
    <name evidence="1" type="ORF">IRJ41_018571</name>
</gene>
<dbReference type="Proteomes" id="UP001059041">
    <property type="component" value="Linkage Group LG2"/>
</dbReference>
<keyword evidence="2" id="KW-1185">Reference proteome</keyword>
<sequence>AALCRRVILPHLSETRESSYLLRSAWGIRWSSQRSFSKGFPSLQARVRPLPLLIATAGGYLGYNQYGQYKDRQLEKLGIEVPPRLANEVQQHLDLNSSAAQKVDPFSNWPIAVQRSTLEEQGAVCELCSGKPPGREREREG</sequence>
<evidence type="ECO:0000313" key="1">
    <source>
        <dbReference type="EMBL" id="KAI7813493.1"/>
    </source>
</evidence>
<evidence type="ECO:0000313" key="2">
    <source>
        <dbReference type="Proteomes" id="UP001059041"/>
    </source>
</evidence>
<protein>
    <submittedName>
        <fullName evidence="1">Phosphatidylserine decarboxylase proenzyme-like</fullName>
    </submittedName>
</protein>
<accession>A0A9W8CBJ0</accession>
<dbReference type="AlphaFoldDB" id="A0A9W8CBJ0"/>
<organism evidence="1 2">
    <name type="scientific">Triplophysa rosa</name>
    <name type="common">Cave loach</name>
    <dbReference type="NCBI Taxonomy" id="992332"/>
    <lineage>
        <taxon>Eukaryota</taxon>
        <taxon>Metazoa</taxon>
        <taxon>Chordata</taxon>
        <taxon>Craniata</taxon>
        <taxon>Vertebrata</taxon>
        <taxon>Euteleostomi</taxon>
        <taxon>Actinopterygii</taxon>
        <taxon>Neopterygii</taxon>
        <taxon>Teleostei</taxon>
        <taxon>Ostariophysi</taxon>
        <taxon>Cypriniformes</taxon>
        <taxon>Nemacheilidae</taxon>
        <taxon>Triplophysa</taxon>
    </lineage>
</organism>